<dbReference type="PROSITE" id="PS50294">
    <property type="entry name" value="WD_REPEATS_REGION"/>
    <property type="match status" value="1"/>
</dbReference>
<feature type="repeat" description="WD" evidence="11">
    <location>
        <begin position="305"/>
        <end position="337"/>
    </location>
</feature>
<sequence>MNNKITKSKPWSKKDRKRVTSDISNHKAKMLKYHMKGYSGYGVAYSPFYDNKLAVAAGSNFGLVGNGKLVILDIMPNGRLVKSNSFLTQDGLFDLAWNESHENQCLVAQGDGSLRLFDIKLENYPIAIYKEHQREVFSCNWNMIQKQMFVSSSWDGKVKVWSVMRPQSLTTLSPNDTNAAITLSRTSAVAPVRVPMSNQKEHQNADGNKECIYQATFSPHDPNLILCSSGNSFVSLYDLRVPNKGLPQHQFLAHGGFEALTCDFNKYRPHIIATGGVDKMIKVWDLRMCRKMLSQGHQPININEIQGHELAVRKVTWSPHHSNMLLSTSYDMTSRIWTDLSDDGHRLTGKTNSIDPAHGCRFIFMEHTEFVFGADWSLWGTPGFVASSGWDGQVCIWNGLR</sequence>
<dbReference type="Gene3D" id="2.130.10.10">
    <property type="entry name" value="YVTN repeat-like/Quinoprotein amine dehydrogenase"/>
    <property type="match status" value="1"/>
</dbReference>
<keyword evidence="6" id="KW-0677">Repeat</keyword>
<evidence type="ECO:0000256" key="2">
    <source>
        <dbReference type="ARBA" id="ARBA00004514"/>
    </source>
</evidence>
<comment type="caution">
    <text evidence="13">The sequence shown here is derived from an EMBL/GenBank/DDBJ whole genome shotgun (WGS) entry which is preliminary data.</text>
</comment>
<dbReference type="InterPro" id="IPR001680">
    <property type="entry name" value="WD40_rpt"/>
</dbReference>
<keyword evidence="4" id="KW-0963">Cytoplasm</keyword>
<evidence type="ECO:0000313" key="14">
    <source>
        <dbReference type="Proteomes" id="UP000031516"/>
    </source>
</evidence>
<dbReference type="SMART" id="SM00320">
    <property type="entry name" value="WD40"/>
    <property type="match status" value="6"/>
</dbReference>
<dbReference type="InterPro" id="IPR036322">
    <property type="entry name" value="WD40_repeat_dom_sf"/>
</dbReference>
<dbReference type="SUPFAM" id="SSF50978">
    <property type="entry name" value="WD40 repeat-like"/>
    <property type="match status" value="1"/>
</dbReference>
<dbReference type="AlphaFoldDB" id="A0A0A8L851"/>
<dbReference type="InterPro" id="IPR015943">
    <property type="entry name" value="WD40/YVTN_repeat-like_dom_sf"/>
</dbReference>
<dbReference type="Proteomes" id="UP000031516">
    <property type="component" value="Unassembled WGS sequence"/>
</dbReference>
<dbReference type="PANTHER" id="PTHR46027:SF1">
    <property type="entry name" value="PEROXISOMAL TARGETING SIGNAL 2 RECEPTOR"/>
    <property type="match status" value="1"/>
</dbReference>
<dbReference type="InterPro" id="IPR019775">
    <property type="entry name" value="WD40_repeat_CS"/>
</dbReference>
<comment type="subcellular location">
    <subcellularLocation>
        <location evidence="2">Cytoplasm</location>
        <location evidence="2">Cytosol</location>
    </subcellularLocation>
    <subcellularLocation>
        <location evidence="1">Peroxisome matrix</location>
    </subcellularLocation>
</comment>
<dbReference type="PRINTS" id="PR00320">
    <property type="entry name" value="GPROTEINBRPT"/>
</dbReference>
<evidence type="ECO:0000259" key="12">
    <source>
        <dbReference type="Pfam" id="PF23609"/>
    </source>
</evidence>
<name>A0A0A8L851_9SACH</name>
<evidence type="ECO:0000256" key="4">
    <source>
        <dbReference type="ARBA" id="ARBA00022490"/>
    </source>
</evidence>
<keyword evidence="3" id="KW-0813">Transport</keyword>
<comment type="similarity">
    <text evidence="9">Belongs to the WD repeat peroxin-7 family.</text>
</comment>
<dbReference type="GO" id="GO:0005829">
    <property type="term" value="C:cytosol"/>
    <property type="evidence" value="ECO:0007669"/>
    <property type="project" value="UniProtKB-SubCell"/>
</dbReference>
<keyword evidence="14" id="KW-1185">Reference proteome</keyword>
<dbReference type="GO" id="GO:0005782">
    <property type="term" value="C:peroxisomal matrix"/>
    <property type="evidence" value="ECO:0007669"/>
    <property type="project" value="UniProtKB-SubCell"/>
</dbReference>
<evidence type="ECO:0000256" key="9">
    <source>
        <dbReference type="ARBA" id="ARBA00024017"/>
    </source>
</evidence>
<evidence type="ECO:0000256" key="10">
    <source>
        <dbReference type="ARBA" id="ARBA00032565"/>
    </source>
</evidence>
<dbReference type="PANTHER" id="PTHR46027">
    <property type="entry name" value="PEROXISOMAL TARGETING SIGNAL 2 RECEPTOR"/>
    <property type="match status" value="1"/>
</dbReference>
<dbReference type="Pfam" id="PF00400">
    <property type="entry name" value="WD40"/>
    <property type="match status" value="2"/>
</dbReference>
<evidence type="ECO:0000256" key="3">
    <source>
        <dbReference type="ARBA" id="ARBA00022448"/>
    </source>
</evidence>
<dbReference type="OrthoDB" id="273771at2759"/>
<evidence type="ECO:0000256" key="6">
    <source>
        <dbReference type="ARBA" id="ARBA00022737"/>
    </source>
</evidence>
<evidence type="ECO:0000256" key="5">
    <source>
        <dbReference type="ARBA" id="ARBA00022574"/>
    </source>
</evidence>
<proteinExistence type="inferred from homology"/>
<keyword evidence="7" id="KW-0653">Protein transport</keyword>
<accession>A0A0A8L851</accession>
<dbReference type="GO" id="GO:0005053">
    <property type="term" value="F:peroxisome matrix targeting signal-2 binding"/>
    <property type="evidence" value="ECO:0007669"/>
    <property type="project" value="InterPro"/>
</dbReference>
<keyword evidence="5 11" id="KW-0853">WD repeat</keyword>
<dbReference type="InterPro" id="IPR044536">
    <property type="entry name" value="PEX7"/>
</dbReference>
<dbReference type="EMBL" id="CCBQ010000037">
    <property type="protein sequence ID" value="CDO94277.1"/>
    <property type="molecule type" value="Genomic_DNA"/>
</dbReference>
<feature type="repeat" description="WD" evidence="11">
    <location>
        <begin position="272"/>
        <end position="294"/>
    </location>
</feature>
<feature type="domain" description="EIPR1-like beta-propeller" evidence="12">
    <location>
        <begin position="195"/>
        <end position="337"/>
    </location>
</feature>
<evidence type="ECO:0000256" key="1">
    <source>
        <dbReference type="ARBA" id="ARBA00004253"/>
    </source>
</evidence>
<evidence type="ECO:0000313" key="13">
    <source>
        <dbReference type="EMBL" id="CDO94277.1"/>
    </source>
</evidence>
<dbReference type="InterPro" id="IPR059104">
    <property type="entry name" value="Beta-prop_EIPR1-like"/>
</dbReference>
<evidence type="ECO:0000256" key="8">
    <source>
        <dbReference type="ARBA" id="ARBA00023140"/>
    </source>
</evidence>
<dbReference type="PROSITE" id="PS00678">
    <property type="entry name" value="WD_REPEATS_1"/>
    <property type="match status" value="1"/>
</dbReference>
<evidence type="ECO:0000256" key="7">
    <source>
        <dbReference type="ARBA" id="ARBA00022927"/>
    </source>
</evidence>
<dbReference type="InterPro" id="IPR020472">
    <property type="entry name" value="WD40_PAC1"/>
</dbReference>
<keyword evidence="8" id="KW-0576">Peroxisome</keyword>
<evidence type="ECO:0000256" key="11">
    <source>
        <dbReference type="PROSITE-ProRule" id="PRU00221"/>
    </source>
</evidence>
<feature type="repeat" description="WD" evidence="11">
    <location>
        <begin position="129"/>
        <end position="171"/>
    </location>
</feature>
<reference evidence="13 14" key="1">
    <citation type="submission" date="2014-03" db="EMBL/GenBank/DDBJ databases">
        <title>The genome of Kluyveromyces dobzhanskii.</title>
        <authorList>
            <person name="Nystedt B."/>
            <person name="Astrom S."/>
        </authorList>
    </citation>
    <scope>NUCLEOTIDE SEQUENCE [LARGE SCALE GENOMIC DNA]</scope>
    <source>
        <strain evidence="13 14">CBS 2104</strain>
    </source>
</reference>
<dbReference type="PROSITE" id="PS50082">
    <property type="entry name" value="WD_REPEATS_2"/>
    <property type="match status" value="3"/>
</dbReference>
<protein>
    <recommendedName>
        <fullName evidence="10">Peroxin-7</fullName>
    </recommendedName>
</protein>
<dbReference type="Pfam" id="PF23609">
    <property type="entry name" value="Beta-prop_EIPR1"/>
    <property type="match status" value="1"/>
</dbReference>
<gene>
    <name evidence="13" type="ORF">KLDO_g2550</name>
</gene>
<organism evidence="13 14">
    <name type="scientific">Kluyveromyces dobzhanskii CBS 2104</name>
    <dbReference type="NCBI Taxonomy" id="1427455"/>
    <lineage>
        <taxon>Eukaryota</taxon>
        <taxon>Fungi</taxon>
        <taxon>Dikarya</taxon>
        <taxon>Ascomycota</taxon>
        <taxon>Saccharomycotina</taxon>
        <taxon>Saccharomycetes</taxon>
        <taxon>Saccharomycetales</taxon>
        <taxon>Saccharomycetaceae</taxon>
        <taxon>Kluyveromyces</taxon>
    </lineage>
</organism>
<dbReference type="GO" id="GO:0016558">
    <property type="term" value="P:protein import into peroxisome matrix"/>
    <property type="evidence" value="ECO:0007669"/>
    <property type="project" value="InterPro"/>
</dbReference>